<organism evidence="1 2">
    <name type="scientific">Pseudobutyrivibrio ruminis</name>
    <dbReference type="NCBI Taxonomy" id="46206"/>
    <lineage>
        <taxon>Bacteria</taxon>
        <taxon>Bacillati</taxon>
        <taxon>Bacillota</taxon>
        <taxon>Clostridia</taxon>
        <taxon>Lachnospirales</taxon>
        <taxon>Lachnospiraceae</taxon>
        <taxon>Pseudobutyrivibrio</taxon>
    </lineage>
</organism>
<protein>
    <submittedName>
        <fullName evidence="1">Uncharacterized protein</fullName>
    </submittedName>
</protein>
<evidence type="ECO:0000313" key="2">
    <source>
        <dbReference type="Proteomes" id="UP000766246"/>
    </source>
</evidence>
<name>A0A927YMC4_9FIRM</name>
<evidence type="ECO:0000313" key="1">
    <source>
        <dbReference type="EMBL" id="MBE5919679.1"/>
    </source>
</evidence>
<dbReference type="EMBL" id="SVER01000017">
    <property type="protein sequence ID" value="MBE5919679.1"/>
    <property type="molecule type" value="Genomic_DNA"/>
</dbReference>
<reference evidence="1" key="1">
    <citation type="submission" date="2019-04" db="EMBL/GenBank/DDBJ databases">
        <title>Evolution of Biomass-Degrading Anaerobic Consortia Revealed by Metagenomics.</title>
        <authorList>
            <person name="Peng X."/>
        </authorList>
    </citation>
    <scope>NUCLEOTIDE SEQUENCE</scope>
    <source>
        <strain evidence="1">SIG311</strain>
    </source>
</reference>
<sequence>MSVTITHILEAYETPSFDISKKIVEDGIIQSVDKYMLDRNYETHVVHVESVIDYSKCNKELYEEYKKEVLEEGNSVYIMKSRKADEEPKALKAGFVAIKEDDTWIKYRKDWTEEDLKSELTSSRIFLEDGHIMWYKNYTWEATPAEMITKTYPDIPFRYIEYCEQERVHDAVYKDGKCIKDFLEESEDDEFSKYMNKPIC</sequence>
<proteinExistence type="predicted"/>
<accession>A0A927YMC4</accession>
<gene>
    <name evidence="1" type="ORF">E7272_07515</name>
</gene>
<dbReference type="AlphaFoldDB" id="A0A927YMC4"/>
<dbReference type="Proteomes" id="UP000766246">
    <property type="component" value="Unassembled WGS sequence"/>
</dbReference>
<comment type="caution">
    <text evidence="1">The sequence shown here is derived from an EMBL/GenBank/DDBJ whole genome shotgun (WGS) entry which is preliminary data.</text>
</comment>